<dbReference type="Pfam" id="PF00109">
    <property type="entry name" value="ketoacyl-synt"/>
    <property type="match status" value="2"/>
</dbReference>
<dbReference type="Pfam" id="PF00550">
    <property type="entry name" value="PP-binding"/>
    <property type="match status" value="2"/>
</dbReference>
<feature type="region of interest" description="Disordered" evidence="5">
    <location>
        <begin position="910"/>
        <end position="946"/>
    </location>
</feature>
<dbReference type="InterPro" id="IPR016039">
    <property type="entry name" value="Thiolase-like"/>
</dbReference>
<dbReference type="Proteomes" id="UP000601435">
    <property type="component" value="Unassembled WGS sequence"/>
</dbReference>
<dbReference type="InterPro" id="IPR020841">
    <property type="entry name" value="PKS_Beta-ketoAc_synthase_dom"/>
</dbReference>
<evidence type="ECO:0000259" key="6">
    <source>
        <dbReference type="PROSITE" id="PS50075"/>
    </source>
</evidence>
<keyword evidence="3" id="KW-0808">Transferase</keyword>
<dbReference type="GO" id="GO:0006633">
    <property type="term" value="P:fatty acid biosynthetic process"/>
    <property type="evidence" value="ECO:0007669"/>
    <property type="project" value="InterPro"/>
</dbReference>
<dbReference type="Pfam" id="PF02801">
    <property type="entry name" value="Ketoacyl-synt_C"/>
    <property type="match status" value="2"/>
</dbReference>
<dbReference type="SUPFAM" id="SSF51735">
    <property type="entry name" value="NAD(P)-binding Rossmann-fold domains"/>
    <property type="match status" value="4"/>
</dbReference>
<evidence type="ECO:0000256" key="1">
    <source>
        <dbReference type="ARBA" id="ARBA00022450"/>
    </source>
</evidence>
<gene>
    <name evidence="9" type="primary">pikAI</name>
    <name evidence="9" type="ORF">SNEC2469_LOCUS33161</name>
</gene>
<dbReference type="InterPro" id="IPR049900">
    <property type="entry name" value="PKS_mFAS_DH"/>
</dbReference>
<dbReference type="InterPro" id="IPR014030">
    <property type="entry name" value="Ketoacyl_synth_N"/>
</dbReference>
<keyword evidence="10" id="KW-1185">Reference proteome</keyword>
<dbReference type="PROSITE" id="PS50075">
    <property type="entry name" value="CARRIER"/>
    <property type="match status" value="2"/>
</dbReference>
<feature type="domain" description="Carrier" evidence="6">
    <location>
        <begin position="62"/>
        <end position="137"/>
    </location>
</feature>
<dbReference type="OrthoDB" id="329835at2759"/>
<evidence type="ECO:0000313" key="10">
    <source>
        <dbReference type="Proteomes" id="UP000601435"/>
    </source>
</evidence>
<dbReference type="PROSITE" id="PS52004">
    <property type="entry name" value="KS3_2"/>
    <property type="match status" value="2"/>
</dbReference>
<accession>A0A813C856</accession>
<evidence type="ECO:0000259" key="8">
    <source>
        <dbReference type="PROSITE" id="PS52019"/>
    </source>
</evidence>
<dbReference type="CDD" id="cd00833">
    <property type="entry name" value="PKS"/>
    <property type="match status" value="2"/>
</dbReference>
<dbReference type="SUPFAM" id="SSF47336">
    <property type="entry name" value="ACP-like"/>
    <property type="match status" value="2"/>
</dbReference>
<dbReference type="InterPro" id="IPR009081">
    <property type="entry name" value="PP-bd_ACP"/>
</dbReference>
<dbReference type="SMART" id="SM00823">
    <property type="entry name" value="PKS_PP"/>
    <property type="match status" value="2"/>
</dbReference>
<dbReference type="GO" id="GO:0004312">
    <property type="term" value="F:fatty acid synthase activity"/>
    <property type="evidence" value="ECO:0007669"/>
    <property type="project" value="TreeGrafter"/>
</dbReference>
<feature type="domain" description="Ketosynthase family 3 (KS3)" evidence="7">
    <location>
        <begin position="1473"/>
        <end position="1898"/>
    </location>
</feature>
<dbReference type="SMART" id="SM00825">
    <property type="entry name" value="PKS_KS"/>
    <property type="match status" value="2"/>
</dbReference>
<dbReference type="SMART" id="SM00822">
    <property type="entry name" value="PKS_KR"/>
    <property type="match status" value="2"/>
</dbReference>
<dbReference type="PANTHER" id="PTHR43775">
    <property type="entry name" value="FATTY ACID SYNTHASE"/>
    <property type="match status" value="1"/>
</dbReference>
<dbReference type="Gene3D" id="3.40.47.10">
    <property type="match status" value="2"/>
</dbReference>
<feature type="domain" description="Ketosynthase family 3 (KS3)" evidence="7">
    <location>
        <begin position="155"/>
        <end position="571"/>
    </location>
</feature>
<dbReference type="GO" id="GO:0031177">
    <property type="term" value="F:phosphopantetheine binding"/>
    <property type="evidence" value="ECO:0007669"/>
    <property type="project" value="InterPro"/>
</dbReference>
<dbReference type="PANTHER" id="PTHR43775:SF37">
    <property type="entry name" value="SI:DKEY-61P9.11"/>
    <property type="match status" value="1"/>
</dbReference>
<dbReference type="GO" id="GO:0044550">
    <property type="term" value="P:secondary metabolite biosynthetic process"/>
    <property type="evidence" value="ECO:0007669"/>
    <property type="project" value="UniProtKB-ARBA"/>
</dbReference>
<dbReference type="InterPro" id="IPR020806">
    <property type="entry name" value="PKS_PP-bd"/>
</dbReference>
<dbReference type="InterPro" id="IPR042104">
    <property type="entry name" value="PKS_dehydratase_sf"/>
</dbReference>
<organism evidence="9 10">
    <name type="scientific">Symbiodinium necroappetens</name>
    <dbReference type="NCBI Taxonomy" id="1628268"/>
    <lineage>
        <taxon>Eukaryota</taxon>
        <taxon>Sar</taxon>
        <taxon>Alveolata</taxon>
        <taxon>Dinophyceae</taxon>
        <taxon>Suessiales</taxon>
        <taxon>Symbiodiniaceae</taxon>
        <taxon>Symbiodinium</taxon>
    </lineage>
</organism>
<dbReference type="InterPro" id="IPR018201">
    <property type="entry name" value="Ketoacyl_synth_AS"/>
</dbReference>
<feature type="domain" description="PKS/mFAS DH" evidence="8">
    <location>
        <begin position="566"/>
        <end position="891"/>
    </location>
</feature>
<feature type="domain" description="Carrier" evidence="6">
    <location>
        <begin position="1376"/>
        <end position="1454"/>
    </location>
</feature>
<dbReference type="Gene3D" id="1.10.1200.10">
    <property type="entry name" value="ACP-like"/>
    <property type="match status" value="3"/>
</dbReference>
<feature type="region of interest" description="N-terminal hotdog fold" evidence="4">
    <location>
        <begin position="566"/>
        <end position="708"/>
    </location>
</feature>
<dbReference type="PROSITE" id="PS00606">
    <property type="entry name" value="KS3_1"/>
    <property type="match status" value="1"/>
</dbReference>
<reference evidence="9" key="1">
    <citation type="submission" date="2021-02" db="EMBL/GenBank/DDBJ databases">
        <authorList>
            <person name="Dougan E. K."/>
            <person name="Rhodes N."/>
            <person name="Thang M."/>
            <person name="Chan C."/>
        </authorList>
    </citation>
    <scope>NUCLEOTIDE SEQUENCE</scope>
</reference>
<dbReference type="Gene3D" id="3.10.129.110">
    <property type="entry name" value="Polyketide synthase dehydratase"/>
    <property type="match status" value="1"/>
</dbReference>
<dbReference type="GO" id="GO:0004315">
    <property type="term" value="F:3-oxoacyl-[acyl-carrier-protein] synthase activity"/>
    <property type="evidence" value="ECO:0007669"/>
    <property type="project" value="InterPro"/>
</dbReference>
<dbReference type="InterPro" id="IPR049551">
    <property type="entry name" value="PKS_DH_C"/>
</dbReference>
<keyword evidence="1" id="KW-0596">Phosphopantetheine</keyword>
<evidence type="ECO:0000313" key="9">
    <source>
        <dbReference type="EMBL" id="CAE7938450.1"/>
    </source>
</evidence>
<dbReference type="PROSITE" id="PS52019">
    <property type="entry name" value="PKS_MFAS_DH"/>
    <property type="match status" value="1"/>
</dbReference>
<dbReference type="Pfam" id="PF14765">
    <property type="entry name" value="PS-DH"/>
    <property type="match status" value="1"/>
</dbReference>
<evidence type="ECO:0000256" key="2">
    <source>
        <dbReference type="ARBA" id="ARBA00022553"/>
    </source>
</evidence>
<evidence type="ECO:0000256" key="5">
    <source>
        <dbReference type="SAM" id="MobiDB-lite"/>
    </source>
</evidence>
<evidence type="ECO:0000259" key="7">
    <source>
        <dbReference type="PROSITE" id="PS52004"/>
    </source>
</evidence>
<dbReference type="EMBL" id="CAJNJA010086330">
    <property type="protein sequence ID" value="CAE7938450.1"/>
    <property type="molecule type" value="Genomic_DNA"/>
</dbReference>
<sequence length="2434" mass="258455">MHPGAKAVEFRNRLSNELQGVKLPNTLIFDYPTAAAISMFAASQLSQVAGAGQVAPVGAPGISASQVEALVLEIASEVTGHGVDPQEPLMDSGLDSLAAVEFRNRLSNELQGIKLPNTLIFDYPTVAAISNYAVAQLGPTTAALGPVSGGSFVASGAFASVKGLAASLPGRRDDGFWEDLVEKKDSVIEIPFTRWDLDVYYSADPDAPGKTYAKHGGFIEGAELFDPSCFALSAAEAATIDPQQRLLLEAAHTAFLASGKEREQLMGSDVGVFVGQCQYDWFVMVSVGDKFNPYTGTGISASISANRTSYIFGVKGPSLTCDTACSSSLVAADAALSSLRRGTAEGALAAGTNLILGTGPYISFSKAKMLSEDGRCFTFDASANGYARGEGVGAAFLAVLADGDGDVSARALLRGTAANQDGRSASLTAPNGPSQQAVIRRALSEAAASVGEVALIECHGTGTALGDPIEVDALKTVLGEASSVALGAAKTNIAHLEGSAGIAGFLKSVHMLEKKQVPANLHFQSLNPHIDLEDFQAVIPVELHELPSGNVVSGLSSFGFGGTNAHLTFGGSPGRESQRMTVSEPAANEGAITFRHASFPWRETAYRCLRRKITEGRDVHYECTIKSDIFKVCAEHVAFNEIVVPGVVYVEHAMEAVKTIVGKEGYLKDLVAASVAMGDKFEMRSSRGDSTEMITHCEGRIGRGLAEPATINLEELRQMCTEEVDPKDVYAAIHKGGLWLGPRFQVCKQMQRMRTGPSGEGGDKHVLCRLEHSPESQPNQGFFMHPATLDGTIHVLGATMVGWDAPLKIFSGMGRVQAHVHRNFSRDEQYFVHLDLKTFSEQEQVPPALLHVPKTVADALVFDSTVATSDGEVLFKGTDVAFRKVTPEQIKKAMESQMAEDDQKIYEVQWSELKPSKSQEEEEEESEGRSLVLAAEDSKDGESEGEVLSQLPGAELSGISDEALEALEEGGLSGLTRIISTIGLSSEDAASGLDHALRLMKALVKLPPGSDAPELWFLTRRAIAVQRSDIDAVPFHAGIWGLARALRAERPDLKVVCLDVADLGVSAGLVASRSGAEPEIAVRGGPRLVDSSIPEPEALSFDTDSHLFSGGTGGLGLLFAGWLAEHGVKHLALMSRSGRIQDESLQKLLDKASKSSNVQIFKGDIGSEADVGEVLGQANKTLATVKGIWHAAGVLDDHLMADLTMEHFEKVLLPKITGTLNLHNSSASKGLESKLQQFVLFSSVAAMIGTAGQGNYCAANAFMDSFASYRLARNLPAVSVQWGPWAEIGMAARAGTSESVVLRMGLADGLKAMETILGAQLGGHLSGAAAVAGVARIKWRSFLSQLPEVPSFLENFQQYAPKDAKKGGSLVAKGAAPSKDLVRAGIENVLKEVLGDDSLDDFSAPLMDMGLDSLAAVEFRNRVQASFEGVRLSSTVMFDYPTVADLTDFILSQFAPEDDAAAVGLGDVGGALREPLSMIGIAGRYPGMSAHNDVSEFWASLCSGRDPISQIPIERFDVDELYEEDRSAPGRVYVREGGFIPGIEEFDAAFFGIAEPEARSMDTHQRLQTETAYESFYNAGFTKETLSNVECGVFMGCCTLTGITVEYEDIGPFTNIGSGLSGMSGRISHALGLRGPCFTIDTACSSTLVAMDCAVQASRLGRQELACVAGTNLQLRTDMWVGFCKMTGLAGDGRCKTFDSSADGFGRSEGSGSVILRLASAAQAKGESAVALTKGSCVNQDGRSATITAPSGPAQQRALSNSLRDSELKALEVSLVECHGTGTALGDPIEVGAQEKIYGKDRADQDQLILAAVKSVIAHLEGAAGVAGLTKLVKMMEHKQVPPNLHLKKLNPNIDLSNFACTIPDCVIDWNPPAGAVRVAGVSSFGFSGTNSHVNLQEAPQAELDAVLQAAAERSPLVWSRSDLSYKDWAKQLWSTIAWQPLPASQATVDSAEDWLVLGGGDLVSTATKAALPKATHADMRRLASAKEAEKLLSERTWQVLIFAEPLVAEDPRLDGPTLSALLRLVQALSQEKRSLKLVLMSLGAQSASSGASGIGRGLLGASCWGFMRSVRLEVPSLQLRTVDFTTDADLSDLLPTELAAAGDWPSDEEKAAEVAEIAYIQGERCTPRLKLTPVTPGTHKLEPNGSHMISGGFGGLGLSIAQELVDMGAQSLILVSRSGRVSDDEKLQQMFKELQASPATVHAWSCDVADAAKTREMLKKTKSMEVPLQSVVHAAGIIDFCELGNLTTESMDAVFKPKVSGAWNLHSEISSGEVDLTAFVLFSSVSSLVGLSSGITYSTSNAYLDGLSLWRRAAGLECGNLRWGPVADVGMAAKGEAHGASDSALKLISPKHVRNAFHRVLAKPRLALPPALLFASRLPAFGMGPLSPQDQAKKALQAPRGARETVFSIELESLNLRSSKSSLELRKWRNQGT</sequence>
<comment type="caution">
    <text evidence="4">Lacks conserved residue(s) required for the propagation of feature annotation.</text>
</comment>
<dbReference type="InterPro" id="IPR036291">
    <property type="entry name" value="NAD(P)-bd_dom_sf"/>
</dbReference>
<dbReference type="SUPFAM" id="SSF53901">
    <property type="entry name" value="Thiolase-like"/>
    <property type="match status" value="2"/>
</dbReference>
<proteinExistence type="predicted"/>
<dbReference type="Gene3D" id="3.40.50.720">
    <property type="entry name" value="NAD(P)-binding Rossmann-like Domain"/>
    <property type="match status" value="2"/>
</dbReference>
<dbReference type="Pfam" id="PF08659">
    <property type="entry name" value="KR"/>
    <property type="match status" value="2"/>
</dbReference>
<keyword evidence="2" id="KW-0597">Phosphoprotein</keyword>
<dbReference type="InterPro" id="IPR014031">
    <property type="entry name" value="Ketoacyl_synth_C"/>
</dbReference>
<protein>
    <submittedName>
        <fullName evidence="9">PikAI protein</fullName>
    </submittedName>
</protein>
<name>A0A813C856_9DINO</name>
<evidence type="ECO:0000256" key="3">
    <source>
        <dbReference type="ARBA" id="ARBA00022679"/>
    </source>
</evidence>
<dbReference type="InterPro" id="IPR050091">
    <property type="entry name" value="PKS_NRPS_Biosynth_Enz"/>
</dbReference>
<feature type="region of interest" description="C-terminal hotdog fold" evidence="4">
    <location>
        <begin position="721"/>
        <end position="891"/>
    </location>
</feature>
<comment type="caution">
    <text evidence="9">The sequence shown here is derived from an EMBL/GenBank/DDBJ whole genome shotgun (WGS) entry which is preliminary data.</text>
</comment>
<dbReference type="InterPro" id="IPR013968">
    <property type="entry name" value="PKS_KR"/>
</dbReference>
<dbReference type="InterPro" id="IPR036736">
    <property type="entry name" value="ACP-like_sf"/>
</dbReference>
<evidence type="ECO:0000256" key="4">
    <source>
        <dbReference type="PROSITE-ProRule" id="PRU01363"/>
    </source>
</evidence>
<dbReference type="InterPro" id="IPR057326">
    <property type="entry name" value="KR_dom"/>
</dbReference>